<proteinExistence type="predicted"/>
<evidence type="ECO:0000313" key="1">
    <source>
        <dbReference type="EMBL" id="OCT55519.1"/>
    </source>
</evidence>
<gene>
    <name evidence="1" type="ORF">XELAEV_18001667mg</name>
</gene>
<reference evidence="1" key="1">
    <citation type="submission" date="2016-05" db="EMBL/GenBank/DDBJ databases">
        <title>WGS assembly of Xenopus laevis.</title>
        <authorList>
            <person name="Session A."/>
            <person name="Uno Y."/>
            <person name="Kwon T."/>
            <person name="Chapman J."/>
            <person name="Toyoda A."/>
            <person name="Takahashi S."/>
            <person name="Fukui A."/>
            <person name="Hikosaka A."/>
            <person name="Putnam N."/>
            <person name="Stites J."/>
            <person name="Van Heeringen S."/>
            <person name="Quigley I."/>
            <person name="Heinz S."/>
            <person name="Hellsten U."/>
            <person name="Lyons J."/>
            <person name="Suzuki A."/>
            <person name="Kondo M."/>
            <person name="Ogino H."/>
            <person name="Ochi H."/>
            <person name="Bogdanovic O."/>
            <person name="Lister R."/>
            <person name="Georgiou G."/>
            <person name="Paranjpe S."/>
            <person name="Van Kruijsbergen I."/>
            <person name="Mozaffari S."/>
            <person name="Shu S."/>
            <person name="Schmutz J."/>
            <person name="Jenkins J."/>
            <person name="Grimwood J."/>
            <person name="Carlson J."/>
            <person name="Mitros T."/>
            <person name="Simakov O."/>
            <person name="Heald R."/>
            <person name="Miller K."/>
            <person name="Haudenschild C."/>
            <person name="Kuroki Y."/>
            <person name="Tanaka T."/>
            <person name="Michiue T."/>
            <person name="Watanabe M."/>
            <person name="Kinoshita T."/>
            <person name="Ohta Y."/>
            <person name="Mawaribuchi S."/>
            <person name="Suzuki Y."/>
            <person name="Haramoto Y."/>
            <person name="Yamamoto T."/>
            <person name="Takagi C."/>
            <person name="Kitzman J."/>
            <person name="Shendure J."/>
            <person name="Nakayama T."/>
            <person name="Izutsu Y."/>
            <person name="Robert J."/>
            <person name="Dichmann D."/>
            <person name="Flajnik M."/>
            <person name="Houston D."/>
            <person name="Marcotte E."/>
            <person name="Wallingford J."/>
            <person name="Ito Y."/>
            <person name="Asashima M."/>
            <person name="Ueno N."/>
            <person name="Matsuda Y."/>
            <person name="Jan Veenstra G."/>
            <person name="Fujiyama A."/>
            <person name="Harland R."/>
            <person name="Taira M."/>
            <person name="Rokhsar D.S."/>
        </authorList>
    </citation>
    <scope>NUCLEOTIDE SEQUENCE</scope>
    <source>
        <strain evidence="1">J</strain>
        <tissue evidence="1">Blood</tissue>
    </source>
</reference>
<dbReference type="AlphaFoldDB" id="A0A974GYH1"/>
<accession>A0A974GYH1</accession>
<protein>
    <submittedName>
        <fullName evidence="1">Uncharacterized protein</fullName>
    </submittedName>
</protein>
<dbReference type="Proteomes" id="UP000694892">
    <property type="component" value="Unassembled WGS sequence"/>
</dbReference>
<sequence length="85" mass="9510">MQYSPSSLMALLCKSPCCFLSPLFILHFPKRCLLFLPKYGSIHWCTFKPLGRSCIPFHSIPQTVEAGSAGCLGTNRMKRNAVFTL</sequence>
<organism evidence="1">
    <name type="scientific">Xenopus laevis</name>
    <name type="common">African clawed frog</name>
    <dbReference type="NCBI Taxonomy" id="8355"/>
    <lineage>
        <taxon>Eukaryota</taxon>
        <taxon>Metazoa</taxon>
        <taxon>Chordata</taxon>
        <taxon>Craniata</taxon>
        <taxon>Vertebrata</taxon>
        <taxon>Euteleostomi</taxon>
        <taxon>Amphibia</taxon>
        <taxon>Batrachia</taxon>
        <taxon>Anura</taxon>
        <taxon>Pipoidea</taxon>
        <taxon>Pipidae</taxon>
        <taxon>Xenopodinae</taxon>
        <taxon>Xenopus</taxon>
        <taxon>Xenopus</taxon>
    </lineage>
</organism>
<dbReference type="EMBL" id="KV486094">
    <property type="protein sequence ID" value="OCT55519.1"/>
    <property type="molecule type" value="Genomic_DNA"/>
</dbReference>
<name>A0A974GYH1_XENLA</name>